<evidence type="ECO:0000313" key="2">
    <source>
        <dbReference type="EMBL" id="KAK5839092.1"/>
    </source>
</evidence>
<feature type="region of interest" description="Disordered" evidence="1">
    <location>
        <begin position="1"/>
        <end position="31"/>
    </location>
</feature>
<feature type="compositionally biased region" description="Polar residues" evidence="1">
    <location>
        <begin position="1"/>
        <end position="10"/>
    </location>
</feature>
<comment type="caution">
    <text evidence="2">The sequence shown here is derived from an EMBL/GenBank/DDBJ whole genome shotgun (WGS) entry which is preliminary data.</text>
</comment>
<keyword evidence="3" id="KW-1185">Reference proteome</keyword>
<name>A0ABR0QJM6_GOSAR</name>
<sequence length="102" mass="11876">MGEPTNNSFGRETKKVQRREEDPPDEGGGDTLIELIAPKAISLRDMVMNFQQGDSLKDNSWAEDVIELKEGDMRKEIIDSVPSINFFDRVFYLLRKSWQRLW</sequence>
<evidence type="ECO:0000256" key="1">
    <source>
        <dbReference type="SAM" id="MobiDB-lite"/>
    </source>
</evidence>
<protein>
    <submittedName>
        <fullName evidence="2">Uncharacterized protein</fullName>
    </submittedName>
</protein>
<organism evidence="2 3">
    <name type="scientific">Gossypium arboreum</name>
    <name type="common">Tree cotton</name>
    <name type="synonym">Gossypium nanking</name>
    <dbReference type="NCBI Taxonomy" id="29729"/>
    <lineage>
        <taxon>Eukaryota</taxon>
        <taxon>Viridiplantae</taxon>
        <taxon>Streptophyta</taxon>
        <taxon>Embryophyta</taxon>
        <taxon>Tracheophyta</taxon>
        <taxon>Spermatophyta</taxon>
        <taxon>Magnoliopsida</taxon>
        <taxon>eudicotyledons</taxon>
        <taxon>Gunneridae</taxon>
        <taxon>Pentapetalae</taxon>
        <taxon>rosids</taxon>
        <taxon>malvids</taxon>
        <taxon>Malvales</taxon>
        <taxon>Malvaceae</taxon>
        <taxon>Malvoideae</taxon>
        <taxon>Gossypium</taxon>
    </lineage>
</organism>
<reference evidence="2 3" key="1">
    <citation type="submission" date="2023-03" db="EMBL/GenBank/DDBJ databases">
        <title>WGS of Gossypium arboreum.</title>
        <authorList>
            <person name="Yu D."/>
        </authorList>
    </citation>
    <scope>NUCLEOTIDE SEQUENCE [LARGE SCALE GENOMIC DNA]</scope>
    <source>
        <tissue evidence="2">Leaf</tissue>
    </source>
</reference>
<feature type="compositionally biased region" description="Basic and acidic residues" evidence="1">
    <location>
        <begin position="11"/>
        <end position="21"/>
    </location>
</feature>
<evidence type="ECO:0000313" key="3">
    <source>
        <dbReference type="Proteomes" id="UP001358586"/>
    </source>
</evidence>
<accession>A0ABR0QJM6</accession>
<proteinExistence type="predicted"/>
<dbReference type="Proteomes" id="UP001358586">
    <property type="component" value="Chromosome 3"/>
</dbReference>
<dbReference type="EMBL" id="JARKNE010000003">
    <property type="protein sequence ID" value="KAK5839092.1"/>
    <property type="molecule type" value="Genomic_DNA"/>
</dbReference>
<gene>
    <name evidence="2" type="ORF">PVK06_007853</name>
</gene>